<dbReference type="EMBL" id="FTOR01000001">
    <property type="protein sequence ID" value="SIS74814.1"/>
    <property type="molecule type" value="Genomic_DNA"/>
</dbReference>
<name>A0A1N7LM00_9BACT</name>
<keyword evidence="2" id="KW-1185">Reference proteome</keyword>
<dbReference type="AlphaFoldDB" id="A0A1N7LM00"/>
<accession>A0A1N7LM00</accession>
<organism evidence="1 2">
    <name type="scientific">Filimonas lacunae</name>
    <dbReference type="NCBI Taxonomy" id="477680"/>
    <lineage>
        <taxon>Bacteria</taxon>
        <taxon>Pseudomonadati</taxon>
        <taxon>Bacteroidota</taxon>
        <taxon>Chitinophagia</taxon>
        <taxon>Chitinophagales</taxon>
        <taxon>Chitinophagaceae</taxon>
        <taxon>Filimonas</taxon>
    </lineage>
</organism>
<dbReference type="Proteomes" id="UP000186917">
    <property type="component" value="Unassembled WGS sequence"/>
</dbReference>
<proteinExistence type="predicted"/>
<evidence type="ECO:0000313" key="2">
    <source>
        <dbReference type="Proteomes" id="UP000186917"/>
    </source>
</evidence>
<gene>
    <name evidence="1" type="ORF">SAMN05421788_101970</name>
</gene>
<protein>
    <submittedName>
        <fullName evidence="1">Uncharacterized protein</fullName>
    </submittedName>
</protein>
<sequence length="103" mass="11118">MVLSVEWIKLNDSFTQTGCQSGNSQKAMKSYTSLFNSCPFSGAKKGLQLQAFFIFMLFSSWRITPQVLVLTPNVEASDEEAGACGEQAVILKSSVLYAAAPVG</sequence>
<evidence type="ECO:0000313" key="1">
    <source>
        <dbReference type="EMBL" id="SIS74814.1"/>
    </source>
</evidence>
<dbReference type="STRING" id="477680.SAMN05421788_101970"/>
<reference evidence="2" key="1">
    <citation type="submission" date="2017-01" db="EMBL/GenBank/DDBJ databases">
        <authorList>
            <person name="Varghese N."/>
            <person name="Submissions S."/>
        </authorList>
    </citation>
    <scope>NUCLEOTIDE SEQUENCE [LARGE SCALE GENOMIC DNA]</scope>
    <source>
        <strain evidence="2">DSM 21054</strain>
    </source>
</reference>